<dbReference type="SUPFAM" id="SSF56601">
    <property type="entry name" value="beta-lactamase/transpeptidase-like"/>
    <property type="match status" value="1"/>
</dbReference>
<protein>
    <submittedName>
        <fullName evidence="4">Class A beta-lactamase-related serine hydrolase</fullName>
    </submittedName>
</protein>
<dbReference type="KEGG" id="ppsc:EHS13_35605"/>
<organism evidence="4 5">
    <name type="scientific">Paenibacillus psychroresistens</name>
    <dbReference type="NCBI Taxonomy" id="1778678"/>
    <lineage>
        <taxon>Bacteria</taxon>
        <taxon>Bacillati</taxon>
        <taxon>Bacillota</taxon>
        <taxon>Bacilli</taxon>
        <taxon>Bacillales</taxon>
        <taxon>Paenibacillaceae</taxon>
        <taxon>Paenibacillus</taxon>
    </lineage>
</organism>
<name>A0A6B8RXE6_9BACL</name>
<evidence type="ECO:0000313" key="4">
    <source>
        <dbReference type="EMBL" id="QGQ99816.1"/>
    </source>
</evidence>
<dbReference type="InterPro" id="IPR012338">
    <property type="entry name" value="Beta-lactam/transpept-like"/>
</dbReference>
<dbReference type="AlphaFoldDB" id="A0A6B8RXE6"/>
<keyword evidence="5" id="KW-1185">Reference proteome</keyword>
<dbReference type="InterPro" id="IPR050491">
    <property type="entry name" value="AmpC-like"/>
</dbReference>
<dbReference type="InterPro" id="IPR001466">
    <property type="entry name" value="Beta-lactam-related"/>
</dbReference>
<dbReference type="Proteomes" id="UP000426246">
    <property type="component" value="Chromosome"/>
</dbReference>
<evidence type="ECO:0000313" key="5">
    <source>
        <dbReference type="Proteomes" id="UP000426246"/>
    </source>
</evidence>
<dbReference type="Gene3D" id="3.40.710.10">
    <property type="entry name" value="DD-peptidase/beta-lactamase superfamily"/>
    <property type="match status" value="1"/>
</dbReference>
<proteinExistence type="predicted"/>
<dbReference type="GO" id="GO:0016787">
    <property type="term" value="F:hydrolase activity"/>
    <property type="evidence" value="ECO:0007669"/>
    <property type="project" value="UniProtKB-KW"/>
</dbReference>
<feature type="domain" description="Beta-lactamase-related" evidence="3">
    <location>
        <begin position="22"/>
        <end position="330"/>
    </location>
</feature>
<dbReference type="PANTHER" id="PTHR46825:SF11">
    <property type="entry name" value="PENICILLIN-BINDING PROTEIN 4"/>
    <property type="match status" value="1"/>
</dbReference>
<evidence type="ECO:0000256" key="1">
    <source>
        <dbReference type="ARBA" id="ARBA00004370"/>
    </source>
</evidence>
<evidence type="ECO:0000259" key="3">
    <source>
        <dbReference type="Pfam" id="PF00144"/>
    </source>
</evidence>
<dbReference type="EMBL" id="CP034235">
    <property type="protein sequence ID" value="QGQ99816.1"/>
    <property type="molecule type" value="Genomic_DNA"/>
</dbReference>
<reference evidence="5" key="1">
    <citation type="submission" date="2018-11" db="EMBL/GenBank/DDBJ databases">
        <title>Complete genome sequence of Paenibacillus sp. ML311-T8.</title>
        <authorList>
            <person name="Nam Y.-D."/>
            <person name="Kang J."/>
            <person name="Chung W.-H."/>
            <person name="Park Y.S."/>
        </authorList>
    </citation>
    <scope>NUCLEOTIDE SEQUENCE [LARGE SCALE GENOMIC DNA]</scope>
    <source>
        <strain evidence="5">ML311-T8</strain>
    </source>
</reference>
<dbReference type="GO" id="GO:0016020">
    <property type="term" value="C:membrane"/>
    <property type="evidence" value="ECO:0007669"/>
    <property type="project" value="UniProtKB-SubCell"/>
</dbReference>
<dbReference type="PANTHER" id="PTHR46825">
    <property type="entry name" value="D-ALANYL-D-ALANINE-CARBOXYPEPTIDASE/ENDOPEPTIDASE AMPH"/>
    <property type="match status" value="1"/>
</dbReference>
<sequence>MNKQERIHSIALALHEQGAFNGCLLVAEEGIPIYKGAFGFADKEQGRLLTEQSIFDLASVSKAFTAAAAMLLQEQGKLKLDDRLESLFPDFPYTGMEVSHLLHHTSGLPDYMDLFELYWDKQQIAVNSDVLNMLKIHQPAVHFEVNDRYEYSNTGYVLLALLIENVSGMSFAEFLSLYIFQPIGMKDTTLFNRRYSKTTLDNYAYAYLFDSAKESYVLPDFIQQHDYVIYLDGIQGDGTVNSTLDDMLLWDQALYSDQWLNRETLAKLFKGSSTNSGEYVPYGYGWCLEFADQKEGQIYHDGGWAGYTSMFTRYTARNRTLLILANFHNDLSALHKQIEAILLE</sequence>
<dbReference type="Pfam" id="PF00144">
    <property type="entry name" value="Beta-lactamase"/>
    <property type="match status" value="1"/>
</dbReference>
<comment type="subcellular location">
    <subcellularLocation>
        <location evidence="1">Membrane</location>
    </subcellularLocation>
</comment>
<gene>
    <name evidence="4" type="ORF">EHS13_35605</name>
</gene>
<keyword evidence="4" id="KW-0378">Hydrolase</keyword>
<accession>A0A6B8RXE6</accession>
<evidence type="ECO:0000256" key="2">
    <source>
        <dbReference type="ARBA" id="ARBA00023136"/>
    </source>
</evidence>
<keyword evidence="2" id="KW-0472">Membrane</keyword>